<dbReference type="RefSeq" id="WP_380253346.1">
    <property type="nucleotide sequence ID" value="NZ_JBHUII010000010.1"/>
</dbReference>
<name>A0ABW5BNP8_9PROT</name>
<keyword evidence="1" id="KW-0489">Methyltransferase</keyword>
<reference evidence="2" key="1">
    <citation type="journal article" date="2019" name="Int. J. Syst. Evol. Microbiol.">
        <title>The Global Catalogue of Microorganisms (GCM) 10K type strain sequencing project: providing services to taxonomists for standard genome sequencing and annotation.</title>
        <authorList>
            <consortium name="The Broad Institute Genomics Platform"/>
            <consortium name="The Broad Institute Genome Sequencing Center for Infectious Disease"/>
            <person name="Wu L."/>
            <person name="Ma J."/>
        </authorList>
    </citation>
    <scope>NUCLEOTIDE SEQUENCE [LARGE SCALE GENOMIC DNA]</scope>
    <source>
        <strain evidence="2">CGMCC 4.7192</strain>
    </source>
</reference>
<organism evidence="1 2">
    <name type="scientific">Kiloniella antarctica</name>
    <dbReference type="NCBI Taxonomy" id="1550907"/>
    <lineage>
        <taxon>Bacteria</taxon>
        <taxon>Pseudomonadati</taxon>
        <taxon>Pseudomonadota</taxon>
        <taxon>Alphaproteobacteria</taxon>
        <taxon>Rhodospirillales</taxon>
        <taxon>Kiloniellaceae</taxon>
        <taxon>Kiloniella</taxon>
    </lineage>
</organism>
<gene>
    <name evidence="1" type="ORF">ACFSKO_15715</name>
</gene>
<dbReference type="Gene3D" id="3.40.50.150">
    <property type="entry name" value="Vaccinia Virus protein VP39"/>
    <property type="match status" value="1"/>
</dbReference>
<proteinExistence type="predicted"/>
<sequence length="275" mass="31227">MKAKSVIMGLKTVLGINKLGYFTPYRYASSCVDNRECYLPLKNMMDNHRTDFKNHLLAIEKYRQELLAIDGQGPDKARWEQDWFPRLDAASAYTMVRRFKPKRIIEVGSGHSTRFLYRAVVDGALSTDITSIDPAPRASISALPITLHQSTLQDVDLSVFHALKHGDFLCVDSSHILMPGTDVDIIINHILGNLPSGVIVFFHDIFLPYPYPQSWDWRGYNEQNAVSALLHGGYDVMFSSQYLLQDMPDLINRSIIQKLSLVNNAPESGLWLRKK</sequence>
<dbReference type="SUPFAM" id="SSF53335">
    <property type="entry name" value="S-adenosyl-L-methionine-dependent methyltransferases"/>
    <property type="match status" value="1"/>
</dbReference>
<accession>A0ABW5BNP8</accession>
<keyword evidence="1" id="KW-0808">Transferase</keyword>
<dbReference type="Proteomes" id="UP001597294">
    <property type="component" value="Unassembled WGS sequence"/>
</dbReference>
<protein>
    <submittedName>
        <fullName evidence="1">Class I SAM-dependent methyltransferase</fullName>
        <ecNumber evidence="1">2.1.1.-</ecNumber>
    </submittedName>
</protein>
<evidence type="ECO:0000313" key="1">
    <source>
        <dbReference type="EMBL" id="MFD2207075.1"/>
    </source>
</evidence>
<dbReference type="Pfam" id="PF13578">
    <property type="entry name" value="Methyltransf_24"/>
    <property type="match status" value="1"/>
</dbReference>
<dbReference type="GO" id="GO:0032259">
    <property type="term" value="P:methylation"/>
    <property type="evidence" value="ECO:0007669"/>
    <property type="project" value="UniProtKB-KW"/>
</dbReference>
<comment type="caution">
    <text evidence="1">The sequence shown here is derived from an EMBL/GenBank/DDBJ whole genome shotgun (WGS) entry which is preliminary data.</text>
</comment>
<dbReference type="InterPro" id="IPR029063">
    <property type="entry name" value="SAM-dependent_MTases_sf"/>
</dbReference>
<dbReference type="EMBL" id="JBHUII010000010">
    <property type="protein sequence ID" value="MFD2207075.1"/>
    <property type="molecule type" value="Genomic_DNA"/>
</dbReference>
<evidence type="ECO:0000313" key="2">
    <source>
        <dbReference type="Proteomes" id="UP001597294"/>
    </source>
</evidence>
<dbReference type="GO" id="GO:0008168">
    <property type="term" value="F:methyltransferase activity"/>
    <property type="evidence" value="ECO:0007669"/>
    <property type="project" value="UniProtKB-KW"/>
</dbReference>
<keyword evidence="2" id="KW-1185">Reference proteome</keyword>
<dbReference type="EC" id="2.1.1.-" evidence="1"/>